<accession>A0A9Q1J7N8</accession>
<organism evidence="3 4">
    <name type="scientific">Synaphobranchus kaupii</name>
    <name type="common">Kaup's arrowtooth eel</name>
    <dbReference type="NCBI Taxonomy" id="118154"/>
    <lineage>
        <taxon>Eukaryota</taxon>
        <taxon>Metazoa</taxon>
        <taxon>Chordata</taxon>
        <taxon>Craniata</taxon>
        <taxon>Vertebrata</taxon>
        <taxon>Euteleostomi</taxon>
        <taxon>Actinopterygii</taxon>
        <taxon>Neopterygii</taxon>
        <taxon>Teleostei</taxon>
        <taxon>Anguilliformes</taxon>
        <taxon>Synaphobranchidae</taxon>
        <taxon>Synaphobranchus</taxon>
    </lineage>
</organism>
<dbReference type="PANTHER" id="PTHR47773">
    <property type="entry name" value="SI:DKEY-9I5.2-RELATED"/>
    <property type="match status" value="1"/>
</dbReference>
<feature type="domain" description="DUF6729" evidence="2">
    <location>
        <begin position="32"/>
        <end position="210"/>
    </location>
</feature>
<reference evidence="3" key="1">
    <citation type="journal article" date="2023" name="Science">
        <title>Genome structures resolve the early diversification of teleost fishes.</title>
        <authorList>
            <person name="Parey E."/>
            <person name="Louis A."/>
            <person name="Montfort J."/>
            <person name="Bouchez O."/>
            <person name="Roques C."/>
            <person name="Iampietro C."/>
            <person name="Lluch J."/>
            <person name="Castinel A."/>
            <person name="Donnadieu C."/>
            <person name="Desvignes T."/>
            <person name="Floi Bucao C."/>
            <person name="Jouanno E."/>
            <person name="Wen M."/>
            <person name="Mejri S."/>
            <person name="Dirks R."/>
            <person name="Jansen H."/>
            <person name="Henkel C."/>
            <person name="Chen W.J."/>
            <person name="Zahm M."/>
            <person name="Cabau C."/>
            <person name="Klopp C."/>
            <person name="Thompson A.W."/>
            <person name="Robinson-Rechavi M."/>
            <person name="Braasch I."/>
            <person name="Lecointre G."/>
            <person name="Bobe J."/>
            <person name="Postlethwait J.H."/>
            <person name="Berthelot C."/>
            <person name="Roest Crollius H."/>
            <person name="Guiguen Y."/>
        </authorList>
    </citation>
    <scope>NUCLEOTIDE SEQUENCE</scope>
    <source>
        <strain evidence="3">WJC10195</strain>
    </source>
</reference>
<feature type="region of interest" description="Disordered" evidence="1">
    <location>
        <begin position="891"/>
        <end position="919"/>
    </location>
</feature>
<gene>
    <name evidence="3" type="ORF">SKAU_G00103360</name>
</gene>
<name>A0A9Q1J7N8_SYNKA</name>
<comment type="caution">
    <text evidence="3">The sequence shown here is derived from an EMBL/GenBank/DDBJ whole genome shotgun (WGS) entry which is preliminary data.</text>
</comment>
<evidence type="ECO:0000313" key="3">
    <source>
        <dbReference type="EMBL" id="KAJ8370308.1"/>
    </source>
</evidence>
<protein>
    <recommendedName>
        <fullName evidence="2">DUF6729 domain-containing protein</fullName>
    </recommendedName>
</protein>
<dbReference type="EMBL" id="JAINUF010000003">
    <property type="protein sequence ID" value="KAJ8370308.1"/>
    <property type="molecule type" value="Genomic_DNA"/>
</dbReference>
<feature type="compositionally biased region" description="Pro residues" evidence="1">
    <location>
        <begin position="894"/>
        <end position="909"/>
    </location>
</feature>
<dbReference type="PANTHER" id="PTHR47773:SF1">
    <property type="entry name" value="C2H2-TYPE DOMAIN-CONTAINING PROTEIN"/>
    <property type="match status" value="1"/>
</dbReference>
<dbReference type="Proteomes" id="UP001152622">
    <property type="component" value="Chromosome 3"/>
</dbReference>
<dbReference type="Pfam" id="PF20499">
    <property type="entry name" value="DUF6729"/>
    <property type="match status" value="1"/>
</dbReference>
<proteinExistence type="predicted"/>
<evidence type="ECO:0000259" key="2">
    <source>
        <dbReference type="Pfam" id="PF20499"/>
    </source>
</evidence>
<sequence>MWELYSQYRTQKDRPEQFSDEQREIIQKAYSSVRRWLHTPVTHITSVQMKRFRKYIIDKEQVELEGCVCLWENPNGIPSADISWLKEDTQRGLFTPVQTTLVRHICGVSNWYTMVTEVLCCGPCTGEGGTVGRWLAWDPAISSQLSEAHQAMFPAILTSKRGVDRNVVCLLRDRTEGNTMVKVWRQIQENHVEEYLQCKDLYTTLLMTVVEPGGIVSALRHTFQVVKKLSGEGGGSAEWFTSIGNEHSQIVSFVLTCEESTEKLEPMCHGVMERFRLADQPVPKILYVDRGGCRAQGPTALETLFQPWVDNGMVVRLDIFHWIHRFDAAIRTDSHSKYTAFKSALAGAVLAYNRTDLELLIKAVRAKDPATLKSVSDEDVVRHHLSREQLKHHVRRVTLGAQETFQLIHLSIEELKGPAGLDESGVSLFKTPEAIDEMWAGQQRHLECIQDPPDMNMYRVARTTTINNVDVPYYKCLRGSNSLEVFHKALPNMIPGPHCAARPYQVYLISGIARWNSDRSLDAVFGGKGRHHRIYSAPLIDRLNTRCRQLFGEIVEENFRAPADVPSNELLGLEYLFSQSTGESGPFSIQDIVNDGPDPEEEVVQPGQPDPDEADKAYQSDVEAHDDVLDAVLPHITLTSDETSSVHPPAFEDACSPNPLPGFEKLEMFCSVLVEIGLTEDKLSLTTEQRNKVLAVWNAVEEHDKQPQQFNQLYRTHWGNTLYCRTKRDDLVDAAVIQRVKMAKRYAPAQQDISARHNRLMYTLVKLLWLRSPQGSRNSPEKRTILKAYEQIQHRILVEDPVLCKAGIPLPKINVKTVRDFIHRQERLLNLHGTKQPSTITKTTSISSADLPPAPHQPAVLPPPDYPLMEYVPTPSTAGTKVLKGRTDMIPLSRPQPPLPRVLLPPPVRTTPATSTITRPVPSISASRAMPKISGPSTQPIMPASQANPGIAGLPSSVPPTQSISTSHSTGSPSFWTRATQYKRKLKEHPSEVGAKLSRVQNLPVWTTVYGSYEHFTSIADKLEE</sequence>
<dbReference type="AlphaFoldDB" id="A0A9Q1J7N8"/>
<feature type="region of interest" description="Disordered" evidence="1">
    <location>
        <begin position="581"/>
        <end position="616"/>
    </location>
</feature>
<evidence type="ECO:0000256" key="1">
    <source>
        <dbReference type="SAM" id="MobiDB-lite"/>
    </source>
</evidence>
<keyword evidence="4" id="KW-1185">Reference proteome</keyword>
<evidence type="ECO:0000313" key="4">
    <source>
        <dbReference type="Proteomes" id="UP001152622"/>
    </source>
</evidence>
<dbReference type="OrthoDB" id="10072098at2759"/>
<dbReference type="InterPro" id="IPR046616">
    <property type="entry name" value="DUF6729"/>
</dbReference>